<keyword evidence="2" id="KW-1185">Reference proteome</keyword>
<dbReference type="AlphaFoldDB" id="A0A0N9N5B4"/>
<name>A0A0N9N5B4_9ACTN</name>
<accession>A0A0N9N5B4</accession>
<protein>
    <recommendedName>
        <fullName evidence="3">DUF2273 domain-containing protein</fullName>
    </recommendedName>
</protein>
<sequence>MNNAATIGLLAGLLLALAAITGGIGGFLLAAAFGAVGLLVGLQIQGTIDLRAIVRSSSRG</sequence>
<evidence type="ECO:0008006" key="3">
    <source>
        <dbReference type="Google" id="ProtNLM"/>
    </source>
</evidence>
<gene>
    <name evidence="1" type="ORF">ACH46_17945</name>
</gene>
<dbReference type="STRING" id="1136941.ACH46_17945"/>
<evidence type="ECO:0000313" key="1">
    <source>
        <dbReference type="EMBL" id="ALG86035.1"/>
    </source>
</evidence>
<dbReference type="Proteomes" id="UP000063789">
    <property type="component" value="Chromosome"/>
</dbReference>
<dbReference type="KEGG" id="goq:ACH46_17945"/>
<proteinExistence type="predicted"/>
<dbReference type="PATRIC" id="fig|1136941.3.peg.3669"/>
<dbReference type="EMBL" id="CP011853">
    <property type="protein sequence ID" value="ALG86035.1"/>
    <property type="molecule type" value="Genomic_DNA"/>
</dbReference>
<reference evidence="1 2" key="2">
    <citation type="journal article" date="2017" name="Int. J. Syst. Evol. Microbiol.">
        <title>Gordonia phthalatica sp. nov., a di-n-butyl phthalate-degrading bacterium isolated from activated sludge.</title>
        <authorList>
            <person name="Jin D."/>
            <person name="Kong X."/>
            <person name="Jia M."/>
            <person name="Yu X."/>
            <person name="Wang X."/>
            <person name="Zhuang X."/>
            <person name="Deng Y."/>
            <person name="Bai Z."/>
        </authorList>
    </citation>
    <scope>NUCLEOTIDE SEQUENCE [LARGE SCALE GENOMIC DNA]</scope>
    <source>
        <strain evidence="1 2">QH-11</strain>
    </source>
</reference>
<organism evidence="1 2">
    <name type="scientific">Gordonia phthalatica</name>
    <dbReference type="NCBI Taxonomy" id="1136941"/>
    <lineage>
        <taxon>Bacteria</taxon>
        <taxon>Bacillati</taxon>
        <taxon>Actinomycetota</taxon>
        <taxon>Actinomycetes</taxon>
        <taxon>Mycobacteriales</taxon>
        <taxon>Gordoniaceae</taxon>
        <taxon>Gordonia</taxon>
    </lineage>
</organism>
<dbReference type="RefSeq" id="WP_062394136.1">
    <property type="nucleotide sequence ID" value="NZ_CP011853.1"/>
</dbReference>
<reference evidence="2" key="1">
    <citation type="submission" date="2015-06" db="EMBL/GenBank/DDBJ databases">
        <title>Complete genome sequence and metabolic analysis of phthalate degradation pathway in Gordonia sp. QH-11.</title>
        <authorList>
            <person name="Jin D."/>
            <person name="Kong X."/>
            <person name="Bai Z."/>
        </authorList>
    </citation>
    <scope>NUCLEOTIDE SEQUENCE [LARGE SCALE GENOMIC DNA]</scope>
    <source>
        <strain evidence="2">QH-11</strain>
    </source>
</reference>
<evidence type="ECO:0000313" key="2">
    <source>
        <dbReference type="Proteomes" id="UP000063789"/>
    </source>
</evidence>